<gene>
    <name evidence="1" type="ORF">ALMOND_2B005853</name>
</gene>
<dbReference type="Gramene" id="VVA25415">
    <property type="protein sequence ID" value="VVA25415"/>
    <property type="gene ID" value="Prudul26B005853"/>
</dbReference>
<dbReference type="EMBL" id="CABIKO010000093">
    <property type="protein sequence ID" value="VVA25415.1"/>
    <property type="molecule type" value="Genomic_DNA"/>
</dbReference>
<reference evidence="2" key="1">
    <citation type="journal article" date="2020" name="Plant J.">
        <title>Transposons played a major role in the diversification between the closely related almond and peach genomes: results from the almond genome sequence.</title>
        <authorList>
            <person name="Alioto T."/>
            <person name="Alexiou K.G."/>
            <person name="Bardil A."/>
            <person name="Barteri F."/>
            <person name="Castanera R."/>
            <person name="Cruz F."/>
            <person name="Dhingra A."/>
            <person name="Duval H."/>
            <person name="Fernandez I Marti A."/>
            <person name="Frias L."/>
            <person name="Galan B."/>
            <person name="Garcia J.L."/>
            <person name="Howad W."/>
            <person name="Gomez-Garrido J."/>
            <person name="Gut M."/>
            <person name="Julca I."/>
            <person name="Morata J."/>
            <person name="Puigdomenech P."/>
            <person name="Ribeca P."/>
            <person name="Rubio Cabetas M.J."/>
            <person name="Vlasova A."/>
            <person name="Wirthensohn M."/>
            <person name="Garcia-Mas J."/>
            <person name="Gabaldon T."/>
            <person name="Casacuberta J.M."/>
            <person name="Arus P."/>
        </authorList>
    </citation>
    <scope>NUCLEOTIDE SEQUENCE [LARGE SCALE GENOMIC DNA]</scope>
    <source>
        <strain evidence="2">cv. Texas</strain>
    </source>
</reference>
<dbReference type="Proteomes" id="UP000327085">
    <property type="component" value="Chromosome 6"/>
</dbReference>
<proteinExistence type="predicted"/>
<organism evidence="1 2">
    <name type="scientific">Prunus dulcis</name>
    <name type="common">Almond</name>
    <name type="synonym">Amygdalus dulcis</name>
    <dbReference type="NCBI Taxonomy" id="3755"/>
    <lineage>
        <taxon>Eukaryota</taxon>
        <taxon>Viridiplantae</taxon>
        <taxon>Streptophyta</taxon>
        <taxon>Embryophyta</taxon>
        <taxon>Tracheophyta</taxon>
        <taxon>Spermatophyta</taxon>
        <taxon>Magnoliopsida</taxon>
        <taxon>eudicotyledons</taxon>
        <taxon>Gunneridae</taxon>
        <taxon>Pentapetalae</taxon>
        <taxon>rosids</taxon>
        <taxon>fabids</taxon>
        <taxon>Rosales</taxon>
        <taxon>Rosaceae</taxon>
        <taxon>Amygdaloideae</taxon>
        <taxon>Amygdaleae</taxon>
        <taxon>Prunus</taxon>
    </lineage>
</organism>
<evidence type="ECO:0000313" key="2">
    <source>
        <dbReference type="Proteomes" id="UP000327085"/>
    </source>
</evidence>
<evidence type="ECO:0000313" key="1">
    <source>
        <dbReference type="EMBL" id="VVA25415.1"/>
    </source>
</evidence>
<dbReference type="AlphaFoldDB" id="A0A5E4FBU1"/>
<accession>A0A5E4FBU1</accession>
<dbReference type="InParanoid" id="A0A5E4FBU1"/>
<name>A0A5E4FBU1_PRUDU</name>
<protein>
    <submittedName>
        <fullName evidence="1">Uncharacterized protein</fullName>
    </submittedName>
</protein>
<sequence>MGSIDRKWATPSLRPSHVHGRILLPINCNPTRPSNQIPFPSSSVVLLLRVGALRHPPTLKRIAERR</sequence>